<dbReference type="OrthoDB" id="178184at2"/>
<reference evidence="1 2" key="1">
    <citation type="submission" date="2018-12" db="EMBL/GenBank/DDBJ databases">
        <authorList>
            <person name="Feng G."/>
            <person name="Zhu H."/>
        </authorList>
    </citation>
    <scope>NUCLEOTIDE SEQUENCE [LARGE SCALE GENOMIC DNA]</scope>
    <source>
        <strain evidence="1 2">9PBR-2</strain>
    </source>
</reference>
<keyword evidence="2" id="KW-1185">Reference proteome</keyword>
<dbReference type="EMBL" id="RWIS01000016">
    <property type="protein sequence ID" value="RSK24567.1"/>
    <property type="molecule type" value="Genomic_DNA"/>
</dbReference>
<proteinExistence type="predicted"/>
<protein>
    <recommendedName>
        <fullName evidence="3">Peptidase M4</fullName>
    </recommendedName>
</protein>
<accession>A0A428IZ23</accession>
<dbReference type="CDD" id="cd09598">
    <property type="entry name" value="M4_like"/>
    <property type="match status" value="1"/>
</dbReference>
<evidence type="ECO:0000313" key="2">
    <source>
        <dbReference type="Proteomes" id="UP000280066"/>
    </source>
</evidence>
<organism evidence="1 2">
    <name type="scientific">Hymenobacter metallilatus</name>
    <dbReference type="NCBI Taxonomy" id="2493666"/>
    <lineage>
        <taxon>Bacteria</taxon>
        <taxon>Pseudomonadati</taxon>
        <taxon>Bacteroidota</taxon>
        <taxon>Cytophagia</taxon>
        <taxon>Cytophagales</taxon>
        <taxon>Hymenobacteraceae</taxon>
        <taxon>Hymenobacter</taxon>
    </lineage>
</organism>
<dbReference type="RefSeq" id="WP_125433358.1">
    <property type="nucleotide sequence ID" value="NZ_RWIS01000016.1"/>
</dbReference>
<sequence length="623" mass="70521">MDYDPTVRRFYLPVDLNDRNLLAQHGLEPSESNPQFHQQMVYAVAMTTIKNFEKALGRKIQWSPRRTLDGPGYEEYVAQLRIYPHAMRDANAYYSPLKKAILFGYFSSTPADDTQQMPDSLVFTCLSHDIIAHEVTHAILDGIYTHYNEPTNPDVLAFHEAFADIVALFQHFTFPEVLKHQIARTRGDLSAQNLLGELAQQFGTAIGGYGSLRDAIGRQDPNTQQWRPLEPNSDEYRQQTEPHARGSILVAAVFEAFTSIYKVRIADLLRIASGGSGILAQGELHPDLVNRLADEAAKAANHVLGMCIRALDYCPPVDITFGDYLRAIITADVDSVRDDRYEYRLAFIDAFRRRGIYPQGIKTLSVESLRLPGIGTIAEYNSDSASQKVLTKLIGRLREYAIGIKYENDRAKIDAFTRNFIGKLRKEETGETEGIHQYISEQFATSKEFTSFTGIAFVLADSLHAAVVHQTTYSSRPSFQVQNLRLVSRSGPDGLQINHVVFCLVQRSGVVFREGKVVGHYNLKEGIRTNPGDTEQRMEFRGGCTLILDLDTLSLKYVVNRPLLNMQVWEQSGGEIAVLDTTRAERQYRYTRQGQHHHHNAYTQYFGQQVQHLSEPFAFLHQH</sequence>
<evidence type="ECO:0000313" key="1">
    <source>
        <dbReference type="EMBL" id="RSK24567.1"/>
    </source>
</evidence>
<evidence type="ECO:0008006" key="3">
    <source>
        <dbReference type="Google" id="ProtNLM"/>
    </source>
</evidence>
<dbReference type="AlphaFoldDB" id="A0A428IZ23"/>
<name>A0A428IZ23_9BACT</name>
<dbReference type="Proteomes" id="UP000280066">
    <property type="component" value="Unassembled WGS sequence"/>
</dbReference>
<dbReference type="SUPFAM" id="SSF55486">
    <property type="entry name" value="Metalloproteases ('zincins'), catalytic domain"/>
    <property type="match status" value="1"/>
</dbReference>
<gene>
    <name evidence="1" type="ORF">EI290_19665</name>
</gene>
<comment type="caution">
    <text evidence="1">The sequence shown here is derived from an EMBL/GenBank/DDBJ whole genome shotgun (WGS) entry which is preliminary data.</text>
</comment>